<evidence type="ECO:0000313" key="2">
    <source>
        <dbReference type="EMBL" id="GKV34960.1"/>
    </source>
</evidence>
<evidence type="ECO:0000313" key="3">
    <source>
        <dbReference type="Proteomes" id="UP001054252"/>
    </source>
</evidence>
<dbReference type="EMBL" id="BPVZ01000108">
    <property type="protein sequence ID" value="GKV34960.1"/>
    <property type="molecule type" value="Genomic_DNA"/>
</dbReference>
<protein>
    <submittedName>
        <fullName evidence="2">Uncharacterized protein</fullName>
    </submittedName>
</protein>
<organism evidence="2 3">
    <name type="scientific">Rubroshorea leprosula</name>
    <dbReference type="NCBI Taxonomy" id="152421"/>
    <lineage>
        <taxon>Eukaryota</taxon>
        <taxon>Viridiplantae</taxon>
        <taxon>Streptophyta</taxon>
        <taxon>Embryophyta</taxon>
        <taxon>Tracheophyta</taxon>
        <taxon>Spermatophyta</taxon>
        <taxon>Magnoliopsida</taxon>
        <taxon>eudicotyledons</taxon>
        <taxon>Gunneridae</taxon>
        <taxon>Pentapetalae</taxon>
        <taxon>rosids</taxon>
        <taxon>malvids</taxon>
        <taxon>Malvales</taxon>
        <taxon>Dipterocarpaceae</taxon>
        <taxon>Rubroshorea</taxon>
    </lineage>
</organism>
<dbReference type="AlphaFoldDB" id="A0AAV5LCH9"/>
<keyword evidence="3" id="KW-1185">Reference proteome</keyword>
<accession>A0AAV5LCH9</accession>
<gene>
    <name evidence="2" type="ORF">SLEP1_g43288</name>
</gene>
<reference evidence="2 3" key="1">
    <citation type="journal article" date="2021" name="Commun. Biol.">
        <title>The genome of Shorea leprosula (Dipterocarpaceae) highlights the ecological relevance of drought in aseasonal tropical rainforests.</title>
        <authorList>
            <person name="Ng K.K.S."/>
            <person name="Kobayashi M.J."/>
            <person name="Fawcett J.A."/>
            <person name="Hatakeyama M."/>
            <person name="Paape T."/>
            <person name="Ng C.H."/>
            <person name="Ang C.C."/>
            <person name="Tnah L.H."/>
            <person name="Lee C.T."/>
            <person name="Nishiyama T."/>
            <person name="Sese J."/>
            <person name="O'Brien M.J."/>
            <person name="Copetti D."/>
            <person name="Mohd Noor M.I."/>
            <person name="Ong R.C."/>
            <person name="Putra M."/>
            <person name="Sireger I.Z."/>
            <person name="Indrioko S."/>
            <person name="Kosugi Y."/>
            <person name="Izuno A."/>
            <person name="Isagi Y."/>
            <person name="Lee S.L."/>
            <person name="Shimizu K.K."/>
        </authorList>
    </citation>
    <scope>NUCLEOTIDE SEQUENCE [LARGE SCALE GENOMIC DNA]</scope>
    <source>
        <strain evidence="2">214</strain>
    </source>
</reference>
<evidence type="ECO:0000256" key="1">
    <source>
        <dbReference type="SAM" id="Phobius"/>
    </source>
</evidence>
<name>A0AAV5LCH9_9ROSI</name>
<proteinExistence type="predicted"/>
<keyword evidence="1" id="KW-0812">Transmembrane</keyword>
<dbReference type="Proteomes" id="UP001054252">
    <property type="component" value="Unassembled WGS sequence"/>
</dbReference>
<feature type="transmembrane region" description="Helical" evidence="1">
    <location>
        <begin position="27"/>
        <end position="49"/>
    </location>
</feature>
<keyword evidence="1" id="KW-1133">Transmembrane helix</keyword>
<keyword evidence="1" id="KW-0472">Membrane</keyword>
<sequence>MAPTGSLLCLSEVVLRRRLLDSKRENLIIGVITWWLCCHSVSKTIYLLMKRNYLS</sequence>
<comment type="caution">
    <text evidence="2">The sequence shown here is derived from an EMBL/GenBank/DDBJ whole genome shotgun (WGS) entry which is preliminary data.</text>
</comment>